<feature type="compositionally biased region" description="Low complexity" evidence="1">
    <location>
        <begin position="1003"/>
        <end position="1016"/>
    </location>
</feature>
<organism evidence="2 3">
    <name type="scientific">Pichia kluyveri</name>
    <name type="common">Yeast</name>
    <dbReference type="NCBI Taxonomy" id="36015"/>
    <lineage>
        <taxon>Eukaryota</taxon>
        <taxon>Fungi</taxon>
        <taxon>Dikarya</taxon>
        <taxon>Ascomycota</taxon>
        <taxon>Saccharomycotina</taxon>
        <taxon>Pichiomycetes</taxon>
        <taxon>Pichiales</taxon>
        <taxon>Pichiaceae</taxon>
        <taxon>Pichia</taxon>
    </lineage>
</organism>
<keyword evidence="3" id="KW-1185">Reference proteome</keyword>
<feature type="compositionally biased region" description="Acidic residues" evidence="1">
    <location>
        <begin position="955"/>
        <end position="982"/>
    </location>
</feature>
<name>A0AAV5R5M5_PICKL</name>
<evidence type="ECO:0000313" key="2">
    <source>
        <dbReference type="EMBL" id="GMM46508.1"/>
    </source>
</evidence>
<gene>
    <name evidence="2" type="ORF">DAPK24_030830</name>
</gene>
<proteinExistence type="predicted"/>
<dbReference type="Proteomes" id="UP001378960">
    <property type="component" value="Unassembled WGS sequence"/>
</dbReference>
<reference evidence="2 3" key="1">
    <citation type="journal article" date="2023" name="Elife">
        <title>Identification of key yeast species and microbe-microbe interactions impacting larval growth of Drosophila in the wild.</title>
        <authorList>
            <person name="Mure A."/>
            <person name="Sugiura Y."/>
            <person name="Maeda R."/>
            <person name="Honda K."/>
            <person name="Sakurai N."/>
            <person name="Takahashi Y."/>
            <person name="Watada M."/>
            <person name="Katoh T."/>
            <person name="Gotoh A."/>
            <person name="Gotoh Y."/>
            <person name="Taniguchi I."/>
            <person name="Nakamura K."/>
            <person name="Hayashi T."/>
            <person name="Katayama T."/>
            <person name="Uemura T."/>
            <person name="Hattori Y."/>
        </authorList>
    </citation>
    <scope>NUCLEOTIDE SEQUENCE [LARGE SCALE GENOMIC DNA]</scope>
    <source>
        <strain evidence="2 3">PK-24</strain>
    </source>
</reference>
<evidence type="ECO:0000313" key="3">
    <source>
        <dbReference type="Proteomes" id="UP001378960"/>
    </source>
</evidence>
<protein>
    <submittedName>
        <fullName evidence="2">Uncharacterized protein</fullName>
    </submittedName>
</protein>
<evidence type="ECO:0000256" key="1">
    <source>
        <dbReference type="SAM" id="MobiDB-lite"/>
    </source>
</evidence>
<dbReference type="EMBL" id="BTGB01000003">
    <property type="protein sequence ID" value="GMM46508.1"/>
    <property type="molecule type" value="Genomic_DNA"/>
</dbReference>
<feature type="compositionally biased region" description="Polar residues" evidence="1">
    <location>
        <begin position="451"/>
        <end position="471"/>
    </location>
</feature>
<feature type="region of interest" description="Disordered" evidence="1">
    <location>
        <begin position="450"/>
        <end position="471"/>
    </location>
</feature>
<dbReference type="AlphaFoldDB" id="A0AAV5R5M5"/>
<accession>A0AAV5R5M5</accession>
<feature type="region of interest" description="Disordered" evidence="1">
    <location>
        <begin position="877"/>
        <end position="901"/>
    </location>
</feature>
<feature type="compositionally biased region" description="Polar residues" evidence="1">
    <location>
        <begin position="990"/>
        <end position="1002"/>
    </location>
</feature>
<feature type="compositionally biased region" description="Acidic residues" evidence="1">
    <location>
        <begin position="878"/>
        <end position="898"/>
    </location>
</feature>
<comment type="caution">
    <text evidence="2">The sequence shown here is derived from an EMBL/GenBank/DDBJ whole genome shotgun (WGS) entry which is preliminary data.</text>
</comment>
<feature type="region of interest" description="Disordered" evidence="1">
    <location>
        <begin position="954"/>
        <end position="1016"/>
    </location>
</feature>
<sequence>MHLSSDKFKVDNQPSLIDVASTALVLQGTAQFIDALKSDFANFKESDTFRKAEINLKGQAFLMYQWSLTRYCVENPLRMKYIRNDAFDITVDNFVIEKEEIQKYIANPKFLWRFSVRNYQFFVTFFKSNKKSTFFFSKFETADIDDSPLVDYIKPIKNYVKDKFKKSVNLTITSTRKPYYFDISLITDFMKKRFEPINEFKTSEFLFSDDYYLHEVQPGATYEDFVCHLLCGQTKNFISPLLLWHNENKGTSTSLRSTNSKYAKRDTIMNFKTAALKNKIFSSLKNDVDLSVYDVDTTFRTIKTVNARIIPQSPASFKAESKTFLAVNKNVSPVKKSIKTFETVNSKVINSKPVNSKSVNSNSVNLSIYDTPTKPLWSSNVNTDNHSTPIKSSLNFNDDDSMLTLSPTKPLVFKNGTNLSTPSPTKPLVFKNNFNLLSPSPIKPLRLGGNPSIQSTPTKPLNYPSSPTSIRNSPKVLKKGKMIKKDEVVVKTPEHLLHAYEFIFPNKGQNPTLRLECIKEILEHKRKSCATTHRLYHTDWLHEYLMSVNTVESQFYKFALKTFGSKCHVNYFRFDDIYGVSVRTGWSIPCPTKVKVQMAQNFVYSLYHDTDESIIRLQKSYENNKAGYQLHYNPTITINKSLKVNNLRYDRSFAVKINNKGFNFSAFFDPKQLNYNYKSTNNTIESLLSNESNFKLFHINKFREFQKNCILGKDYTGFNDIINSLTTSILDGAESFDELKKEVNNDVGDTVNDTVNNTVNNTVNDTVDNTFDNTEVTNTDVCNNEITNTEVANTEITNTEVTNTDVGNNEVAEVAEVAKVANEVISSESDNDFNVQSSPEPDTNAFVVQSSLSDLEPDIESANFVVQPKIDYEINISNEDDVEEGEEEVDEGEEEAENEDKVINDEVEIKQSDRIVVAHIPKPAGGLKKDSTIRKNVSVNFSKSNDLYEISYEAVDGDEDEDESDEDESDEDSYEDDTEESEIEIKKLTKQNTKSNGVSEYRNNNNNKNNNFNDYNDAYKDNLIQTNDSIKLFAPRESINKKDPIKIDDNNNKNINNNSNDFENMNINSNVGCQNSNSPPITISNKSHNKNVKNFFSKFSKNKNIKKLTKNKYIQKYEKNISTIYSTTKDYIDEVKSTYQTNSKYNINDTLVDERILREMDECCKFRE</sequence>